<feature type="transmembrane region" description="Helical" evidence="3">
    <location>
        <begin position="83"/>
        <end position="104"/>
    </location>
</feature>
<proteinExistence type="predicted"/>
<keyword evidence="5" id="KW-1185">Reference proteome</keyword>
<evidence type="ECO:0000313" key="5">
    <source>
        <dbReference type="Proteomes" id="UP000238217"/>
    </source>
</evidence>
<name>A0A2T0YD24_9MICC</name>
<evidence type="ECO:0000256" key="1">
    <source>
        <dbReference type="ARBA" id="ARBA00022729"/>
    </source>
</evidence>
<dbReference type="Gene3D" id="2.60.40.1240">
    <property type="match status" value="1"/>
</dbReference>
<feature type="transmembrane region" description="Helical" evidence="3">
    <location>
        <begin position="54"/>
        <end position="71"/>
    </location>
</feature>
<protein>
    <submittedName>
        <fullName evidence="4">Uncharacterized protein DUF4352</fullName>
    </submittedName>
</protein>
<keyword evidence="3" id="KW-0812">Transmembrane</keyword>
<dbReference type="InterPro" id="IPR029050">
    <property type="entry name" value="Immunoprotect_excell_Ig-like"/>
</dbReference>
<evidence type="ECO:0000256" key="2">
    <source>
        <dbReference type="SAM" id="MobiDB-lite"/>
    </source>
</evidence>
<gene>
    <name evidence="4" type="ORF">BCL67_1193</name>
</gene>
<organism evidence="4 5">
    <name type="scientific">Nesterenkonia sandarakina</name>
    <dbReference type="NCBI Taxonomy" id="272918"/>
    <lineage>
        <taxon>Bacteria</taxon>
        <taxon>Bacillati</taxon>
        <taxon>Actinomycetota</taxon>
        <taxon>Actinomycetes</taxon>
        <taxon>Micrococcales</taxon>
        <taxon>Micrococcaceae</taxon>
        <taxon>Nesterenkonia</taxon>
    </lineage>
</organism>
<sequence>MSQENYTQYDYPPPGYQGWQQYQEPPQPKGLGIAAMIVGIVALVLSFIPLLGLISFVLGPLALILGIFGLVKNNGKPQAITGIITGALSFIVVLIGTLIFGAAVSSMDDSGQASIEDATELEAAEEQAEEAGEVAEAQEEEAEPVEAQVAGDPGSRTNPYEAGETVSNDEWEVTINGITRDADDAINAENQFSDPAPEGSSYALIDVTMTYLGDESEMPVFATDVAYVTAGGETLSAYETVAIAPDAFDSLRELYNGGTEQGNIVIAIPDEDEGTLRVRLGFLGREDHFYVAE</sequence>
<dbReference type="EMBL" id="PVTY01000019">
    <property type="protein sequence ID" value="PRZ12707.1"/>
    <property type="molecule type" value="Genomic_DNA"/>
</dbReference>
<evidence type="ECO:0000256" key="3">
    <source>
        <dbReference type="SAM" id="Phobius"/>
    </source>
</evidence>
<dbReference type="RefSeq" id="WP_146131170.1">
    <property type="nucleotide sequence ID" value="NZ_PVTY01000019.1"/>
</dbReference>
<feature type="transmembrane region" description="Helical" evidence="3">
    <location>
        <begin position="30"/>
        <end position="48"/>
    </location>
</feature>
<dbReference type="AlphaFoldDB" id="A0A2T0YD24"/>
<keyword evidence="1" id="KW-0732">Signal</keyword>
<keyword evidence="3" id="KW-0472">Membrane</keyword>
<feature type="region of interest" description="Disordered" evidence="2">
    <location>
        <begin position="128"/>
        <end position="162"/>
    </location>
</feature>
<dbReference type="OrthoDB" id="4424518at2"/>
<keyword evidence="3" id="KW-1133">Transmembrane helix</keyword>
<evidence type="ECO:0000313" key="4">
    <source>
        <dbReference type="EMBL" id="PRZ12707.1"/>
    </source>
</evidence>
<comment type="caution">
    <text evidence="4">The sequence shown here is derived from an EMBL/GenBank/DDBJ whole genome shotgun (WGS) entry which is preliminary data.</text>
</comment>
<dbReference type="Proteomes" id="UP000238217">
    <property type="component" value="Unassembled WGS sequence"/>
</dbReference>
<feature type="compositionally biased region" description="Acidic residues" evidence="2">
    <location>
        <begin position="128"/>
        <end position="144"/>
    </location>
</feature>
<accession>A0A2T0YD24</accession>
<reference evidence="4 5" key="1">
    <citation type="submission" date="2018-03" db="EMBL/GenBank/DDBJ databases">
        <title>Comparative analysis of microorganisms from saline springs in Andes Mountain Range, Colombia.</title>
        <authorList>
            <person name="Rubin E."/>
        </authorList>
    </citation>
    <scope>NUCLEOTIDE SEQUENCE [LARGE SCALE GENOMIC DNA]</scope>
    <source>
        <strain evidence="4 5">CG 35</strain>
    </source>
</reference>